<feature type="transmembrane region" description="Helical" evidence="1">
    <location>
        <begin position="12"/>
        <end position="34"/>
    </location>
</feature>
<keyword evidence="1" id="KW-0472">Membrane</keyword>
<evidence type="ECO:0000313" key="2">
    <source>
        <dbReference type="EMBL" id="SDC77143.1"/>
    </source>
</evidence>
<dbReference type="AlphaFoldDB" id="A0A1G6PAI1"/>
<organism evidence="2 3">
    <name type="scientific">Paracidovorax valerianellae</name>
    <dbReference type="NCBI Taxonomy" id="187868"/>
    <lineage>
        <taxon>Bacteria</taxon>
        <taxon>Pseudomonadati</taxon>
        <taxon>Pseudomonadota</taxon>
        <taxon>Betaproteobacteria</taxon>
        <taxon>Burkholderiales</taxon>
        <taxon>Comamonadaceae</taxon>
        <taxon>Paracidovorax</taxon>
    </lineage>
</organism>
<reference evidence="2" key="1">
    <citation type="submission" date="2016-10" db="EMBL/GenBank/DDBJ databases">
        <authorList>
            <person name="de Groot N.N."/>
        </authorList>
    </citation>
    <scope>NUCLEOTIDE SEQUENCE [LARGE SCALE GENOMIC DNA]</scope>
    <source>
        <strain evidence="2">DSM 16619</strain>
    </source>
</reference>
<keyword evidence="3" id="KW-1185">Reference proteome</keyword>
<feature type="transmembrane region" description="Helical" evidence="1">
    <location>
        <begin position="46"/>
        <end position="70"/>
    </location>
</feature>
<gene>
    <name evidence="2" type="ORF">SAMN05192589_103188</name>
</gene>
<accession>A0A1G6PAI1</accession>
<name>A0A1G6PAI1_9BURK</name>
<feature type="transmembrane region" description="Helical" evidence="1">
    <location>
        <begin position="91"/>
        <end position="113"/>
    </location>
</feature>
<evidence type="ECO:0000313" key="3">
    <source>
        <dbReference type="Proteomes" id="UP000198781"/>
    </source>
</evidence>
<keyword evidence="1" id="KW-1133">Transmembrane helix</keyword>
<dbReference type="STRING" id="187868.SAMN05192589_103188"/>
<dbReference type="EMBL" id="FMZC01000003">
    <property type="protein sequence ID" value="SDC77143.1"/>
    <property type="molecule type" value="Genomic_DNA"/>
</dbReference>
<sequence length="165" mass="17879">MFEVKKVRKALIWGLPLFIGVGASCLWAVSHGIIPTLEAIVSRAPAVRIAVASQVTPFVAVFSLLGALIGSMRAIPISDRAIHPFECAFKVTVLLGMAAMVLIPVTAVVQRFYMPSIGYSICSELEGHPTMWFTDWVRDPTWCVKGKSLEWVNEQAGATVPPGTP</sequence>
<protein>
    <submittedName>
        <fullName evidence="2">Uncharacterized protein</fullName>
    </submittedName>
</protein>
<dbReference type="OrthoDB" id="8811685at2"/>
<proteinExistence type="predicted"/>
<dbReference type="RefSeq" id="WP_092741981.1">
    <property type="nucleotide sequence ID" value="NZ_FMZC01000003.1"/>
</dbReference>
<dbReference type="Proteomes" id="UP000198781">
    <property type="component" value="Unassembled WGS sequence"/>
</dbReference>
<evidence type="ECO:0000256" key="1">
    <source>
        <dbReference type="SAM" id="Phobius"/>
    </source>
</evidence>
<dbReference type="PROSITE" id="PS51257">
    <property type="entry name" value="PROKAR_LIPOPROTEIN"/>
    <property type="match status" value="1"/>
</dbReference>
<keyword evidence="1" id="KW-0812">Transmembrane</keyword>